<dbReference type="RefSeq" id="WP_345198123.1">
    <property type="nucleotide sequence ID" value="NZ_BAABFL010000460.1"/>
</dbReference>
<comment type="caution">
    <text evidence="3">The sequence shown here is derived from an EMBL/GenBank/DDBJ whole genome shotgun (WGS) entry which is preliminary data.</text>
</comment>
<evidence type="ECO:0000256" key="1">
    <source>
        <dbReference type="SAM" id="MobiDB-lite"/>
    </source>
</evidence>
<dbReference type="EMBL" id="BAABFL010000460">
    <property type="protein sequence ID" value="GAA4651696.1"/>
    <property type="molecule type" value="Genomic_DNA"/>
</dbReference>
<keyword evidence="2" id="KW-0472">Membrane</keyword>
<feature type="transmembrane region" description="Helical" evidence="2">
    <location>
        <begin position="131"/>
        <end position="149"/>
    </location>
</feature>
<feature type="transmembrane region" description="Helical" evidence="2">
    <location>
        <begin position="101"/>
        <end position="125"/>
    </location>
</feature>
<evidence type="ECO:0000256" key="2">
    <source>
        <dbReference type="SAM" id="Phobius"/>
    </source>
</evidence>
<dbReference type="Proteomes" id="UP001500604">
    <property type="component" value="Unassembled WGS sequence"/>
</dbReference>
<protein>
    <submittedName>
        <fullName evidence="3">Uncharacterized protein</fullName>
    </submittedName>
</protein>
<gene>
    <name evidence="3" type="ORF">GCM10023116_39800</name>
</gene>
<keyword evidence="4" id="KW-1185">Reference proteome</keyword>
<keyword evidence="2" id="KW-0812">Transmembrane</keyword>
<feature type="compositionally biased region" description="Polar residues" evidence="1">
    <location>
        <begin position="1"/>
        <end position="11"/>
    </location>
</feature>
<reference evidence="4" key="1">
    <citation type="journal article" date="2019" name="Int. J. Syst. Evol. Microbiol.">
        <title>The Global Catalogue of Microorganisms (GCM) 10K type strain sequencing project: providing services to taxonomists for standard genome sequencing and annotation.</title>
        <authorList>
            <consortium name="The Broad Institute Genomics Platform"/>
            <consortium name="The Broad Institute Genome Sequencing Center for Infectious Disease"/>
            <person name="Wu L."/>
            <person name="Ma J."/>
        </authorList>
    </citation>
    <scope>NUCLEOTIDE SEQUENCE [LARGE SCALE GENOMIC DNA]</scope>
    <source>
        <strain evidence="4">JCM 17805</strain>
    </source>
</reference>
<evidence type="ECO:0000313" key="4">
    <source>
        <dbReference type="Proteomes" id="UP001500604"/>
    </source>
</evidence>
<accession>A0ABP8V8L7</accession>
<feature type="region of interest" description="Disordered" evidence="1">
    <location>
        <begin position="1"/>
        <end position="29"/>
    </location>
</feature>
<proteinExistence type="predicted"/>
<organism evidence="3 4">
    <name type="scientific">Kistimonas scapharcae</name>
    <dbReference type="NCBI Taxonomy" id="1036133"/>
    <lineage>
        <taxon>Bacteria</taxon>
        <taxon>Pseudomonadati</taxon>
        <taxon>Pseudomonadota</taxon>
        <taxon>Gammaproteobacteria</taxon>
        <taxon>Oceanospirillales</taxon>
        <taxon>Endozoicomonadaceae</taxon>
        <taxon>Kistimonas</taxon>
    </lineage>
</organism>
<keyword evidence="2" id="KW-1133">Transmembrane helix</keyword>
<evidence type="ECO:0000313" key="3">
    <source>
        <dbReference type="EMBL" id="GAA4651696.1"/>
    </source>
</evidence>
<name>A0ABP8V8L7_9GAMM</name>
<sequence length="782" mass="84311">MENVSGSSLLGSSWERREGIGESQEPTGRVQILDQPQGLVRHPSASQERRRIAGQLLSTRQLNTPSTIDDVSNLINDALAHNELYKSNQHQVNYKYGKCEFVLRGMAVLALAFGAACNALGLLQSPVGGDQIVLFCAVLLSIGFMYGFAFGGKAMEIKHDISEAGGCLPYLKSKANAKTAGAGIAGTLYGVGSGVLDSDNAEGGILTVAGKTKETAGKGIAAVAKTAKYVNWGLEIAYPALAFLSLAKRYKNNGVGLIYGDTQLKRERDENALKVLKRYKEIVGQIDSDDNALFFNKGIVASIVTHMSNGLEEYNDIMADLESLRFDKPRTKRLLELWNRREVIEVSDTEAKGYWDRACDFIGARKEPAFNLLLDTACIYVTAIGLGVPFASPLASAHYFGDFEARGLLLVNSTLPYGLNCTMLQTVPMNHLSGTEYFFQVFSYMLQGGGFSPIIKGMLVTGSFYLKTGAKDCDFVHCGRSLKYTLRRRLGTPAGAVATGASVFGVVGYHKIAEGVEKSVLKFAGLLNCNLGIPYPGWLLPPPSSFVANLGRGFLDIIVFNATYDAVETAGNSVIRNFNQKADVRRILYIRNTNHIGKPTYGSRSLALQEFDAERCLLRMPVEDIQLIQRSPGSYSIVGNIGEQRPVRATLSSHPLATDHHEPSSLQIVEVHQEEIVGASATVPADGETTPTPEEEDAARAVQEMQAAFDQLIGQIDQMSTSETIGFDLQAGSSAGVVSGQVDESLSVASSDGSSETVIASEAVIASEDWGSRLGSSRESDV</sequence>